<gene>
    <name evidence="12" type="ORF">SARC_06446</name>
</gene>
<evidence type="ECO:0000313" key="12">
    <source>
        <dbReference type="EMBL" id="KNC81218.1"/>
    </source>
</evidence>
<comment type="subunit">
    <text evidence="1 9">Homodimer.</text>
</comment>
<sequence>MPDPVLVKGKACMVFGTQWGDEGKGKLVDILADEADVIARCAGGNNAGHTIVVGDAHYDFHLLPSGIISENTLSVIGNGVVVHIESMFAEAAKNEKKGLKNWQDRLVISDRAHIVFDLHQEIDGLQEVEKSAGGKSIGTTKKGIGPTYSSKTERTGLRMAELLGDFSEFSERFRTMVAGAQMRHSDLVVDVEAELAKYKELAEEVRPMVKDTVYVMYDALQKNQAVLVEGANAQMLDIDFGTFPYVTSSSCSVGGACTGLGLPPSKLERVFGVVKAYTTRVGGGAFPTEQLNDDGEKLQQVGAEFGVTTGRKRRCGWLDLVVVKYTHMINDLYSMMITKLDVLDDFAEIKVGIKYSHKGQPLDNFPACMDVLNEVEVEYVTLPGWQTSIKDCRTYDDLPENAKNYLKFIADFLGVPIQWIGVGPKRDSTIRVF</sequence>
<dbReference type="STRING" id="667725.A0A0L0FZ21"/>
<dbReference type="NCBIfam" id="NF002223">
    <property type="entry name" value="PRK01117.1"/>
    <property type="match status" value="1"/>
</dbReference>
<accession>A0A0L0FZ21</accession>
<dbReference type="SUPFAM" id="SSF52540">
    <property type="entry name" value="P-loop containing nucleoside triphosphate hydrolases"/>
    <property type="match status" value="1"/>
</dbReference>
<dbReference type="CDD" id="cd03108">
    <property type="entry name" value="AdSS"/>
    <property type="match status" value="1"/>
</dbReference>
<dbReference type="Gene3D" id="3.90.170.10">
    <property type="entry name" value="Adenylosuccinate Synthetase, subunit A, domain 3"/>
    <property type="match status" value="1"/>
</dbReference>
<feature type="binding site" evidence="9">
    <location>
        <begin position="48"/>
        <end position="50"/>
    </location>
    <ligand>
        <name>GTP</name>
        <dbReference type="ChEBI" id="CHEBI:37565"/>
    </ligand>
</feature>
<feature type="binding site" evidence="9">
    <location>
        <position position="21"/>
    </location>
    <ligand>
        <name>Mg(2+)</name>
        <dbReference type="ChEBI" id="CHEBI:18420"/>
    </ligand>
</feature>
<dbReference type="InterPro" id="IPR042109">
    <property type="entry name" value="Adenylosuccinate_synth_dom1"/>
</dbReference>
<evidence type="ECO:0000256" key="9">
    <source>
        <dbReference type="HAMAP-Rule" id="MF_03125"/>
    </source>
</evidence>
<dbReference type="GO" id="GO:0004019">
    <property type="term" value="F:adenylosuccinate synthase activity"/>
    <property type="evidence" value="ECO:0007669"/>
    <property type="project" value="UniProtKB-UniRule"/>
</dbReference>
<feature type="active site" evidence="10">
    <location>
        <position position="151"/>
    </location>
</feature>
<comment type="cofactor">
    <cofactor evidence="9">
        <name>Mg(2+)</name>
        <dbReference type="ChEBI" id="CHEBI:18420"/>
    </cofactor>
    <text evidence="9">Binds 1 Mg(2+) ion per subunit.</text>
</comment>
<evidence type="ECO:0000256" key="1">
    <source>
        <dbReference type="ARBA" id="ARBA00011738"/>
    </source>
</evidence>
<dbReference type="InterPro" id="IPR033128">
    <property type="entry name" value="Adenylosuccin_syn_Lys_AS"/>
</dbReference>
<evidence type="ECO:0000256" key="6">
    <source>
        <dbReference type="ARBA" id="ARBA00022842"/>
    </source>
</evidence>
<dbReference type="GO" id="GO:0000287">
    <property type="term" value="F:magnesium ion binding"/>
    <property type="evidence" value="ECO:0007669"/>
    <property type="project" value="UniProtKB-UniRule"/>
</dbReference>
<dbReference type="HAMAP" id="MF_00011">
    <property type="entry name" value="Adenylosucc_synth"/>
    <property type="match status" value="1"/>
</dbReference>
<comment type="function">
    <text evidence="11">Plays an important role in the de novo pathway of purine nucleotide biosynthesis.</text>
</comment>
<dbReference type="EMBL" id="KQ242056">
    <property type="protein sequence ID" value="KNC81218.1"/>
    <property type="molecule type" value="Genomic_DNA"/>
</dbReference>
<dbReference type="InterPro" id="IPR001114">
    <property type="entry name" value="Adenylosuccinate_synthetase"/>
</dbReference>
<keyword evidence="9" id="KW-0963">Cytoplasm</keyword>
<feature type="binding site" evidence="9">
    <location>
        <begin position="20"/>
        <end position="26"/>
    </location>
    <ligand>
        <name>GTP</name>
        <dbReference type="ChEBI" id="CHEBI:37565"/>
    </ligand>
</feature>
<feature type="active site" description="Proton acceptor" evidence="9">
    <location>
        <position position="21"/>
    </location>
</feature>
<keyword evidence="4 9" id="KW-0547">Nucleotide-binding</keyword>
<dbReference type="Pfam" id="PF00709">
    <property type="entry name" value="Adenylsucc_synt"/>
    <property type="match status" value="1"/>
</dbReference>
<dbReference type="Proteomes" id="UP000054560">
    <property type="component" value="Unassembled WGS sequence"/>
</dbReference>
<feature type="binding site" evidence="9">
    <location>
        <position position="247"/>
    </location>
    <ligand>
        <name>IMP</name>
        <dbReference type="ChEBI" id="CHEBI:58053"/>
    </ligand>
</feature>
<evidence type="ECO:0000256" key="10">
    <source>
        <dbReference type="PROSITE-ProRule" id="PRU10134"/>
    </source>
</evidence>
<feature type="binding site" evidence="9">
    <location>
        <position position="232"/>
    </location>
    <ligand>
        <name>IMP</name>
        <dbReference type="ChEBI" id="CHEBI:58053"/>
    </ligand>
</feature>
<dbReference type="InterPro" id="IPR042110">
    <property type="entry name" value="Adenylosuccinate_synth_dom2"/>
</dbReference>
<dbReference type="FunFam" id="3.90.170.10:FF:000001">
    <property type="entry name" value="Adenylosuccinate synthetase"/>
    <property type="match status" value="1"/>
</dbReference>
<feature type="binding site" evidence="9">
    <location>
        <position position="48"/>
    </location>
    <ligand>
        <name>Mg(2+)</name>
        <dbReference type="ChEBI" id="CHEBI:18420"/>
    </ligand>
</feature>
<dbReference type="PROSITE" id="PS00513">
    <property type="entry name" value="ADENYLOSUCCIN_SYN_2"/>
    <property type="match status" value="1"/>
</dbReference>
<evidence type="ECO:0000313" key="13">
    <source>
        <dbReference type="Proteomes" id="UP000054560"/>
    </source>
</evidence>
<keyword evidence="3 9" id="KW-0479">Metal-binding</keyword>
<dbReference type="eggNOG" id="KOG1355">
    <property type="taxonomic scope" value="Eukaryota"/>
</dbReference>
<dbReference type="FunFam" id="1.10.300.10:FF:000002">
    <property type="entry name" value="Adenylosuccinate synthetase, chloroplastic"/>
    <property type="match status" value="1"/>
</dbReference>
<dbReference type="AlphaFoldDB" id="A0A0L0FZ21"/>
<evidence type="ECO:0000256" key="3">
    <source>
        <dbReference type="ARBA" id="ARBA00022723"/>
    </source>
</evidence>
<dbReference type="InterPro" id="IPR018220">
    <property type="entry name" value="Adenylosuccin_syn_GTP-bd"/>
</dbReference>
<comment type="catalytic activity">
    <reaction evidence="8 9 11">
        <text>IMP + L-aspartate + GTP = N(6)-(1,2-dicarboxyethyl)-AMP + GDP + phosphate + 2 H(+)</text>
        <dbReference type="Rhea" id="RHEA:15753"/>
        <dbReference type="ChEBI" id="CHEBI:15378"/>
        <dbReference type="ChEBI" id="CHEBI:29991"/>
        <dbReference type="ChEBI" id="CHEBI:37565"/>
        <dbReference type="ChEBI" id="CHEBI:43474"/>
        <dbReference type="ChEBI" id="CHEBI:57567"/>
        <dbReference type="ChEBI" id="CHEBI:58053"/>
        <dbReference type="ChEBI" id="CHEBI:58189"/>
        <dbReference type="EC" id="6.3.4.4"/>
    </reaction>
</comment>
<name>A0A0L0FZ21_9EUKA</name>
<comment type="subcellular location">
    <subcellularLocation>
        <location evidence="9">Cytoplasm</location>
    </subcellularLocation>
</comment>
<evidence type="ECO:0000256" key="7">
    <source>
        <dbReference type="ARBA" id="ARBA00023134"/>
    </source>
</evidence>
<dbReference type="InterPro" id="IPR027417">
    <property type="entry name" value="P-loop_NTPase"/>
</dbReference>
<organism evidence="12 13">
    <name type="scientific">Sphaeroforma arctica JP610</name>
    <dbReference type="NCBI Taxonomy" id="667725"/>
    <lineage>
        <taxon>Eukaryota</taxon>
        <taxon>Ichthyosporea</taxon>
        <taxon>Ichthyophonida</taxon>
        <taxon>Sphaeroforma</taxon>
    </lineage>
</organism>
<dbReference type="NCBIfam" id="TIGR00184">
    <property type="entry name" value="purA"/>
    <property type="match status" value="1"/>
</dbReference>
<dbReference type="Gene3D" id="3.40.440.10">
    <property type="entry name" value="Adenylosuccinate Synthetase, subunit A, domain 1"/>
    <property type="match status" value="1"/>
</dbReference>
<comment type="function">
    <text evidence="9">Plays an important role in the de novo pathway and in the salvage pathway of purine nucleotide biosynthesis. Catalyzes the first commited step in the biosynthesis of AMP from IMP.</text>
</comment>
<keyword evidence="5 9" id="KW-0658">Purine biosynthesis</keyword>
<dbReference type="SMART" id="SM00788">
    <property type="entry name" value="Adenylsucc_synt"/>
    <property type="match status" value="1"/>
</dbReference>
<feature type="active site" description="Proton donor" evidence="9">
    <location>
        <position position="49"/>
    </location>
</feature>
<feature type="binding site" evidence="9">
    <location>
        <position position="154"/>
    </location>
    <ligand>
        <name>IMP</name>
        <dbReference type="ChEBI" id="CHEBI:58053"/>
        <note>ligand shared between dimeric partners</note>
    </ligand>
</feature>
<dbReference type="UniPathway" id="UPA00075">
    <property type="reaction ID" value="UER00335"/>
</dbReference>
<dbReference type="GO" id="GO:0005737">
    <property type="term" value="C:cytoplasm"/>
    <property type="evidence" value="ECO:0007669"/>
    <property type="project" value="UniProtKB-SubCell"/>
</dbReference>
<feature type="binding site" evidence="9">
    <location>
        <begin position="307"/>
        <end position="313"/>
    </location>
    <ligand>
        <name>substrate</name>
    </ligand>
</feature>
<evidence type="ECO:0000256" key="2">
    <source>
        <dbReference type="ARBA" id="ARBA00022598"/>
    </source>
</evidence>
<reference evidence="12 13" key="1">
    <citation type="submission" date="2011-02" db="EMBL/GenBank/DDBJ databases">
        <title>The Genome Sequence of Sphaeroforma arctica JP610.</title>
        <authorList>
            <consortium name="The Broad Institute Genome Sequencing Platform"/>
            <person name="Russ C."/>
            <person name="Cuomo C."/>
            <person name="Young S.K."/>
            <person name="Zeng Q."/>
            <person name="Gargeya S."/>
            <person name="Alvarado L."/>
            <person name="Berlin A."/>
            <person name="Chapman S.B."/>
            <person name="Chen Z."/>
            <person name="Freedman E."/>
            <person name="Gellesch M."/>
            <person name="Goldberg J."/>
            <person name="Griggs A."/>
            <person name="Gujja S."/>
            <person name="Heilman E."/>
            <person name="Heiman D."/>
            <person name="Howarth C."/>
            <person name="Mehta T."/>
            <person name="Neiman D."/>
            <person name="Pearson M."/>
            <person name="Roberts A."/>
            <person name="Saif S."/>
            <person name="Shea T."/>
            <person name="Shenoy N."/>
            <person name="Sisk P."/>
            <person name="Stolte C."/>
            <person name="Sykes S."/>
            <person name="White J."/>
            <person name="Yandava C."/>
            <person name="Burger G."/>
            <person name="Gray M.W."/>
            <person name="Holland P.W.H."/>
            <person name="King N."/>
            <person name="Lang F.B.F."/>
            <person name="Roger A.J."/>
            <person name="Ruiz-Trillo I."/>
            <person name="Haas B."/>
            <person name="Nusbaum C."/>
            <person name="Birren B."/>
        </authorList>
    </citation>
    <scope>NUCLEOTIDE SEQUENCE [LARGE SCALE GENOMIC DNA]</scope>
    <source>
        <strain evidence="12 13">JP610</strain>
    </source>
</reference>
<dbReference type="PROSITE" id="PS01266">
    <property type="entry name" value="ADENYLOSUCCIN_SYN_1"/>
    <property type="match status" value="1"/>
</dbReference>
<evidence type="ECO:0000256" key="11">
    <source>
        <dbReference type="RuleBase" id="RU000520"/>
    </source>
</evidence>
<keyword evidence="6 9" id="KW-0460">Magnesium</keyword>
<feature type="binding site" evidence="9">
    <location>
        <position position="311"/>
    </location>
    <ligand>
        <name>IMP</name>
        <dbReference type="ChEBI" id="CHEBI:58053"/>
    </ligand>
</feature>
<keyword evidence="13" id="KW-1185">Reference proteome</keyword>
<feature type="binding site" evidence="9">
    <location>
        <begin position="421"/>
        <end position="423"/>
    </location>
    <ligand>
        <name>GTP</name>
        <dbReference type="ChEBI" id="CHEBI:37565"/>
    </ligand>
</feature>
<feature type="binding site" evidence="9">
    <location>
        <begin position="339"/>
        <end position="341"/>
    </location>
    <ligand>
        <name>GTP</name>
        <dbReference type="ChEBI" id="CHEBI:37565"/>
    </ligand>
</feature>
<feature type="binding site" evidence="9">
    <location>
        <begin position="46"/>
        <end position="49"/>
    </location>
    <ligand>
        <name>IMP</name>
        <dbReference type="ChEBI" id="CHEBI:58053"/>
    </ligand>
</feature>
<evidence type="ECO:0000256" key="8">
    <source>
        <dbReference type="ARBA" id="ARBA00050432"/>
    </source>
</evidence>
<feature type="binding site" evidence="9">
    <location>
        <position position="313"/>
    </location>
    <ligand>
        <name>GTP</name>
        <dbReference type="ChEBI" id="CHEBI:37565"/>
    </ligand>
</feature>
<dbReference type="OrthoDB" id="10265645at2759"/>
<comment type="similarity">
    <text evidence="9 11">Belongs to the adenylosuccinate synthetase family.</text>
</comment>
<dbReference type="InterPro" id="IPR042111">
    <property type="entry name" value="Adenylosuccinate_synth_dom3"/>
</dbReference>
<dbReference type="Gene3D" id="1.10.300.10">
    <property type="entry name" value="Adenylosuccinate Synthetase, subunit A, domain 2"/>
    <property type="match status" value="1"/>
</dbReference>
<dbReference type="GO" id="GO:0046040">
    <property type="term" value="P:IMP metabolic process"/>
    <property type="evidence" value="ECO:0007669"/>
    <property type="project" value="TreeGrafter"/>
</dbReference>
<protein>
    <recommendedName>
        <fullName evidence="9 11">Adenylosuccinate synthetase</fullName>
        <shortName evidence="9">AMPSase</shortName>
        <shortName evidence="9">AdSS</shortName>
        <ecNumber evidence="9 11">6.3.4.4</ecNumber>
    </recommendedName>
    <alternativeName>
        <fullName evidence="9">IMP--aspartate ligase</fullName>
    </alternativeName>
</protein>
<dbReference type="RefSeq" id="XP_014155120.1">
    <property type="nucleotide sequence ID" value="XM_014299645.1"/>
</dbReference>
<dbReference type="EC" id="6.3.4.4" evidence="9 11"/>
<evidence type="ECO:0000256" key="5">
    <source>
        <dbReference type="ARBA" id="ARBA00022755"/>
    </source>
</evidence>
<dbReference type="GeneID" id="25906950"/>
<keyword evidence="2 9" id="KW-0436">Ligase</keyword>
<dbReference type="PANTHER" id="PTHR11846">
    <property type="entry name" value="ADENYLOSUCCINATE SYNTHETASE"/>
    <property type="match status" value="1"/>
</dbReference>
<feature type="binding site" evidence="9">
    <location>
        <begin position="21"/>
        <end position="24"/>
    </location>
    <ligand>
        <name>IMP</name>
        <dbReference type="ChEBI" id="CHEBI:58053"/>
    </ligand>
</feature>
<feature type="binding site" evidence="9">
    <location>
        <position position="140"/>
    </location>
    <ligand>
        <name>IMP</name>
        <dbReference type="ChEBI" id="CHEBI:58053"/>
    </ligand>
</feature>
<dbReference type="PANTHER" id="PTHR11846:SF0">
    <property type="entry name" value="ADENYLOSUCCINATE SYNTHETASE"/>
    <property type="match status" value="1"/>
</dbReference>
<comment type="pathway">
    <text evidence="9 11">Purine metabolism; AMP biosynthesis via de novo pathway; AMP from IMP: step 1/2.</text>
</comment>
<keyword evidence="7 9" id="KW-0342">GTP-binding</keyword>
<evidence type="ECO:0000256" key="4">
    <source>
        <dbReference type="ARBA" id="ARBA00022741"/>
    </source>
</evidence>
<dbReference type="GO" id="GO:0044208">
    <property type="term" value="P:'de novo' AMP biosynthetic process"/>
    <property type="evidence" value="ECO:0007669"/>
    <property type="project" value="UniProtKB-UniRule"/>
</dbReference>
<dbReference type="GO" id="GO:0005525">
    <property type="term" value="F:GTP binding"/>
    <property type="evidence" value="ECO:0007669"/>
    <property type="project" value="UniProtKB-UniRule"/>
</dbReference>
<proteinExistence type="inferred from homology"/>